<feature type="chain" id="PRO_5039631800" description="Surface layer protein A domain-containing protein" evidence="1">
    <location>
        <begin position="22"/>
        <end position="251"/>
    </location>
</feature>
<feature type="signal peptide" evidence="1">
    <location>
        <begin position="1"/>
        <end position="21"/>
    </location>
</feature>
<keyword evidence="3" id="KW-1185">Reference proteome</keyword>
<evidence type="ECO:0000256" key="1">
    <source>
        <dbReference type="SAM" id="SignalP"/>
    </source>
</evidence>
<protein>
    <recommendedName>
        <fullName evidence="4">Surface layer protein A domain-containing protein</fullName>
    </recommendedName>
</protein>
<gene>
    <name evidence="2" type="ORF">QI30_05620</name>
</gene>
<dbReference type="EMBL" id="JTFC01000024">
    <property type="protein sequence ID" value="RUS57476.1"/>
    <property type="molecule type" value="Genomic_DNA"/>
</dbReference>
<proteinExistence type="predicted"/>
<dbReference type="OrthoDB" id="9893623at2"/>
<sequence length="251" mass="29108">MNKKIISVSLAILMGATTVFTATSKPLNVEAATKKTYYTESGAYIYKSANKKTKKLKLLKQNQKVTTTTKASSKYYKVKVGSITGYILKSKTNTKPTWYYYAYSDRSGAYTNRKKTTYVQLDNKKRNYKFVSHTKPTGYDTTLNGEDLLKISFNNKTYYMYDINVTIKPIVSKYRAYHKKIKAGQDYEYEGGYNDMYVYHSKARAKKMITKLEQIGYVRIPKDSLMGGMYTYKYEESHYGSSHDYEIRLNH</sequence>
<dbReference type="Proteomes" id="UP000288623">
    <property type="component" value="Unassembled WGS sequence"/>
</dbReference>
<evidence type="ECO:0000313" key="3">
    <source>
        <dbReference type="Proteomes" id="UP000288623"/>
    </source>
</evidence>
<name>A0A433RW00_9BACL</name>
<reference evidence="2 3" key="1">
    <citation type="submission" date="2014-11" db="EMBL/GenBank/DDBJ databases">
        <title>Genome sequence and analysis of novel Kurthia sp.</title>
        <authorList>
            <person name="Lawson J.N."/>
            <person name="Gonzalez J.E."/>
            <person name="Rinauldi L."/>
            <person name="Xuan Z."/>
            <person name="Firman A."/>
            <person name="Shaddox L."/>
            <person name="Trudeau A."/>
            <person name="Shah S."/>
            <person name="Reiman D."/>
        </authorList>
    </citation>
    <scope>NUCLEOTIDE SEQUENCE [LARGE SCALE GENOMIC DNA]</scope>
    <source>
        <strain evidence="2 3">3B1D</strain>
    </source>
</reference>
<evidence type="ECO:0000313" key="2">
    <source>
        <dbReference type="EMBL" id="RUS57476.1"/>
    </source>
</evidence>
<evidence type="ECO:0008006" key="4">
    <source>
        <dbReference type="Google" id="ProtNLM"/>
    </source>
</evidence>
<dbReference type="AlphaFoldDB" id="A0A433RW00"/>
<organism evidence="2 3">
    <name type="scientific">Candidatus Kurthia intestinigallinarum</name>
    <dbReference type="NCBI Taxonomy" id="1562256"/>
    <lineage>
        <taxon>Bacteria</taxon>
        <taxon>Bacillati</taxon>
        <taxon>Bacillota</taxon>
        <taxon>Bacilli</taxon>
        <taxon>Bacillales</taxon>
        <taxon>Caryophanaceae</taxon>
        <taxon>Kurthia</taxon>
    </lineage>
</organism>
<keyword evidence="1" id="KW-0732">Signal</keyword>
<comment type="caution">
    <text evidence="2">The sequence shown here is derived from an EMBL/GenBank/DDBJ whole genome shotgun (WGS) entry which is preliminary data.</text>
</comment>
<accession>A0A433RW00</accession>
<dbReference type="RefSeq" id="WP_126989958.1">
    <property type="nucleotide sequence ID" value="NZ_JTFC01000024.1"/>
</dbReference>